<dbReference type="EMBL" id="JBITYG010000012">
    <property type="protein sequence ID" value="MFI9105400.1"/>
    <property type="molecule type" value="Genomic_DNA"/>
</dbReference>
<keyword evidence="1" id="KW-0472">Membrane</keyword>
<dbReference type="Proteomes" id="UP001614394">
    <property type="component" value="Unassembled WGS sequence"/>
</dbReference>
<protein>
    <submittedName>
        <fullName evidence="3">DUF1206 domain-containing protein</fullName>
    </submittedName>
</protein>
<dbReference type="RefSeq" id="WP_399656086.1">
    <property type="nucleotide sequence ID" value="NZ_JBITYG010000012.1"/>
</dbReference>
<organism evidence="3 4">
    <name type="scientific">Streptomyces fildesensis</name>
    <dbReference type="NCBI Taxonomy" id="375757"/>
    <lineage>
        <taxon>Bacteria</taxon>
        <taxon>Bacillati</taxon>
        <taxon>Actinomycetota</taxon>
        <taxon>Actinomycetes</taxon>
        <taxon>Kitasatosporales</taxon>
        <taxon>Streptomycetaceae</taxon>
        <taxon>Streptomyces</taxon>
    </lineage>
</organism>
<feature type="domain" description="DUF1206" evidence="2">
    <location>
        <begin position="210"/>
        <end position="279"/>
    </location>
</feature>
<evidence type="ECO:0000259" key="2">
    <source>
        <dbReference type="Pfam" id="PF06724"/>
    </source>
</evidence>
<evidence type="ECO:0000313" key="3">
    <source>
        <dbReference type="EMBL" id="MFI9105400.1"/>
    </source>
</evidence>
<reference evidence="3 4" key="1">
    <citation type="submission" date="2024-10" db="EMBL/GenBank/DDBJ databases">
        <title>The Natural Products Discovery Center: Release of the First 8490 Sequenced Strains for Exploring Actinobacteria Biosynthetic Diversity.</title>
        <authorList>
            <person name="Kalkreuter E."/>
            <person name="Kautsar S.A."/>
            <person name="Yang D."/>
            <person name="Bader C.D."/>
            <person name="Teijaro C.N."/>
            <person name="Fluegel L."/>
            <person name="Davis C.M."/>
            <person name="Simpson J.R."/>
            <person name="Lauterbach L."/>
            <person name="Steele A.D."/>
            <person name="Gui C."/>
            <person name="Meng S."/>
            <person name="Li G."/>
            <person name="Viehrig K."/>
            <person name="Ye F."/>
            <person name="Su P."/>
            <person name="Kiefer A.F."/>
            <person name="Nichols A."/>
            <person name="Cepeda A.J."/>
            <person name="Yan W."/>
            <person name="Fan B."/>
            <person name="Jiang Y."/>
            <person name="Adhikari A."/>
            <person name="Zheng C.-J."/>
            <person name="Schuster L."/>
            <person name="Cowan T.M."/>
            <person name="Smanski M.J."/>
            <person name="Chevrette M.G."/>
            <person name="De Carvalho L.P.S."/>
            <person name="Shen B."/>
        </authorList>
    </citation>
    <scope>NUCLEOTIDE SEQUENCE [LARGE SCALE GENOMIC DNA]</scope>
    <source>
        <strain evidence="3 4">NPDC053399</strain>
    </source>
</reference>
<keyword evidence="1" id="KW-1133">Transmembrane helix</keyword>
<feature type="transmembrane region" description="Helical" evidence="1">
    <location>
        <begin position="72"/>
        <end position="90"/>
    </location>
</feature>
<feature type="transmembrane region" description="Helical" evidence="1">
    <location>
        <begin position="162"/>
        <end position="182"/>
    </location>
</feature>
<feature type="transmembrane region" description="Helical" evidence="1">
    <location>
        <begin position="203"/>
        <end position="233"/>
    </location>
</feature>
<name>A0ABW8CG17_9ACTN</name>
<feature type="transmembrane region" description="Helical" evidence="1">
    <location>
        <begin position="253"/>
        <end position="276"/>
    </location>
</feature>
<evidence type="ECO:0000256" key="1">
    <source>
        <dbReference type="SAM" id="Phobius"/>
    </source>
</evidence>
<gene>
    <name evidence="3" type="ORF">ACIGXA_33300</name>
</gene>
<dbReference type="Pfam" id="PF06724">
    <property type="entry name" value="DUF1206"/>
    <property type="match status" value="3"/>
</dbReference>
<keyword evidence="1" id="KW-0812">Transmembrane</keyword>
<dbReference type="InterPro" id="IPR009597">
    <property type="entry name" value="DUF1206"/>
</dbReference>
<feature type="domain" description="DUF1206" evidence="2">
    <location>
        <begin position="28"/>
        <end position="94"/>
    </location>
</feature>
<proteinExistence type="predicted"/>
<feature type="transmembrane region" description="Helical" evidence="1">
    <location>
        <begin position="33"/>
        <end position="52"/>
    </location>
</feature>
<comment type="caution">
    <text evidence="3">The sequence shown here is derived from an EMBL/GenBank/DDBJ whole genome shotgun (WGS) entry which is preliminary data.</text>
</comment>
<accession>A0ABW8CG17</accession>
<feature type="domain" description="DUF1206" evidence="2">
    <location>
        <begin position="112"/>
        <end position="182"/>
    </location>
</feature>
<evidence type="ECO:0000313" key="4">
    <source>
        <dbReference type="Proteomes" id="UP001614394"/>
    </source>
</evidence>
<sequence>MDASIRRARTAGRAAAGGSAVEWAARWGIATRGVIYVLIGALAIQVALGGNGKQADRGGAVEQIAGQPFGRVMVWVVGLGLVGMALWRLSEALFGAAGPDGHKTSKRLASGGRFVFYGLAAYSVIAFALAKSASEGASKGGSSDQQSKDWTAKALDLPLGQWLVGAAGVALVAAGLWIVIRAGQRKFRKHLKLGEMSRRTRQVVEFLGVAGGVCRGVVFATAGGFAVAAAVKYDPDQAKGLDDTLRSFRETPAGPWLLVAIAVGLALFGAFSFAMARWRKI</sequence>
<keyword evidence="4" id="KW-1185">Reference proteome</keyword>
<feature type="transmembrane region" description="Helical" evidence="1">
    <location>
        <begin position="111"/>
        <end position="130"/>
    </location>
</feature>